<name>A0A3B0Y8L8_9ZZZZ</name>
<keyword evidence="1" id="KW-0472">Membrane</keyword>
<organism evidence="2">
    <name type="scientific">hydrothermal vent metagenome</name>
    <dbReference type="NCBI Taxonomy" id="652676"/>
    <lineage>
        <taxon>unclassified sequences</taxon>
        <taxon>metagenomes</taxon>
        <taxon>ecological metagenomes</taxon>
    </lineage>
</organism>
<evidence type="ECO:0000313" key="2">
    <source>
        <dbReference type="EMBL" id="VAW64914.1"/>
    </source>
</evidence>
<dbReference type="AlphaFoldDB" id="A0A3B0Y8L8"/>
<gene>
    <name evidence="2" type="ORF">MNBD_GAMMA10-710</name>
</gene>
<dbReference type="EMBL" id="UOFJ01000157">
    <property type="protein sequence ID" value="VAW64914.1"/>
    <property type="molecule type" value="Genomic_DNA"/>
</dbReference>
<sequence>MTFKNSGFYFIALLFLAIAGFWPSYFSKLGDSFSEPASNYTHLHAITMMLWVAMLISQAFLIRYKKYTLHKTIGKFSYVLVPVLAISLALLAHSQITLHEYGVSYDRMYILFLQLSLLAIFIISYVLAIIYKKSPAHHARFMICTSLTLIDPAVARLPLDLPEIPFSYQVWTFALTDIILLVLIFLERKQQHGREVFPIMLAVFLFFQTLNLNWTRSDTWDNFVLWFATLPLT</sequence>
<feature type="transmembrane region" description="Helical" evidence="1">
    <location>
        <begin position="7"/>
        <end position="25"/>
    </location>
</feature>
<proteinExistence type="predicted"/>
<feature type="transmembrane region" description="Helical" evidence="1">
    <location>
        <begin position="165"/>
        <end position="184"/>
    </location>
</feature>
<feature type="transmembrane region" description="Helical" evidence="1">
    <location>
        <begin position="76"/>
        <end position="96"/>
    </location>
</feature>
<reference evidence="2" key="1">
    <citation type="submission" date="2018-06" db="EMBL/GenBank/DDBJ databases">
        <authorList>
            <person name="Zhirakovskaya E."/>
        </authorList>
    </citation>
    <scope>NUCLEOTIDE SEQUENCE</scope>
</reference>
<keyword evidence="1" id="KW-1133">Transmembrane helix</keyword>
<feature type="transmembrane region" description="Helical" evidence="1">
    <location>
        <begin position="196"/>
        <end position="214"/>
    </location>
</feature>
<feature type="transmembrane region" description="Helical" evidence="1">
    <location>
        <begin position="108"/>
        <end position="129"/>
    </location>
</feature>
<feature type="transmembrane region" description="Helical" evidence="1">
    <location>
        <begin position="141"/>
        <end position="159"/>
    </location>
</feature>
<keyword evidence="1" id="KW-0812">Transmembrane</keyword>
<evidence type="ECO:0000256" key="1">
    <source>
        <dbReference type="SAM" id="Phobius"/>
    </source>
</evidence>
<accession>A0A3B0Y8L8</accession>
<feature type="transmembrane region" description="Helical" evidence="1">
    <location>
        <begin position="45"/>
        <end position="64"/>
    </location>
</feature>
<protein>
    <submittedName>
        <fullName evidence="2">Uncharacterized protein</fullName>
    </submittedName>
</protein>